<evidence type="ECO:0000256" key="3">
    <source>
        <dbReference type="ARBA" id="ARBA00022833"/>
    </source>
</evidence>
<dbReference type="InParanoid" id="A0A1Z5KQF7"/>
<accession>A0A1Z5KQF7</accession>
<reference evidence="4 5" key="1">
    <citation type="journal article" date="2015" name="Plant Cell">
        <title>Oil accumulation by the oleaginous diatom Fistulifera solaris as revealed by the genome and transcriptome.</title>
        <authorList>
            <person name="Tanaka T."/>
            <person name="Maeda Y."/>
            <person name="Veluchamy A."/>
            <person name="Tanaka M."/>
            <person name="Abida H."/>
            <person name="Marechal E."/>
            <person name="Bowler C."/>
            <person name="Muto M."/>
            <person name="Sunaga Y."/>
            <person name="Tanaka M."/>
            <person name="Yoshino T."/>
            <person name="Taniguchi T."/>
            <person name="Fukuda Y."/>
            <person name="Nemoto M."/>
            <person name="Matsumoto M."/>
            <person name="Wong P.S."/>
            <person name="Aburatani S."/>
            <person name="Fujibuchi W."/>
        </authorList>
    </citation>
    <scope>NUCLEOTIDE SEQUENCE [LARGE SCALE GENOMIC DNA]</scope>
    <source>
        <strain evidence="4 5">JPCC DA0580</strain>
    </source>
</reference>
<protein>
    <recommendedName>
        <fullName evidence="6">RING-type domain-containing protein</fullName>
    </recommendedName>
</protein>
<proteinExistence type="predicted"/>
<dbReference type="AlphaFoldDB" id="A0A1Z5KQF7"/>
<dbReference type="InterPro" id="IPR019786">
    <property type="entry name" value="Zinc_finger_PHD-type_CS"/>
</dbReference>
<dbReference type="GO" id="GO:0008270">
    <property type="term" value="F:zinc ion binding"/>
    <property type="evidence" value="ECO:0007669"/>
    <property type="project" value="UniProtKB-KW"/>
</dbReference>
<organism evidence="4 5">
    <name type="scientific">Fistulifera solaris</name>
    <name type="common">Oleaginous diatom</name>
    <dbReference type="NCBI Taxonomy" id="1519565"/>
    <lineage>
        <taxon>Eukaryota</taxon>
        <taxon>Sar</taxon>
        <taxon>Stramenopiles</taxon>
        <taxon>Ochrophyta</taxon>
        <taxon>Bacillariophyta</taxon>
        <taxon>Bacillariophyceae</taxon>
        <taxon>Bacillariophycidae</taxon>
        <taxon>Naviculales</taxon>
        <taxon>Naviculaceae</taxon>
        <taxon>Fistulifera</taxon>
    </lineage>
</organism>
<keyword evidence="3" id="KW-0862">Zinc</keyword>
<evidence type="ECO:0000256" key="2">
    <source>
        <dbReference type="ARBA" id="ARBA00022771"/>
    </source>
</evidence>
<keyword evidence="1" id="KW-0479">Metal-binding</keyword>
<evidence type="ECO:0000313" key="5">
    <source>
        <dbReference type="Proteomes" id="UP000198406"/>
    </source>
</evidence>
<evidence type="ECO:0000256" key="1">
    <source>
        <dbReference type="ARBA" id="ARBA00022723"/>
    </source>
</evidence>
<dbReference type="Proteomes" id="UP000198406">
    <property type="component" value="Unassembled WGS sequence"/>
</dbReference>
<dbReference type="PROSITE" id="PS01359">
    <property type="entry name" value="ZF_PHD_1"/>
    <property type="match status" value="1"/>
</dbReference>
<keyword evidence="2" id="KW-0863">Zinc-finger</keyword>
<dbReference type="EMBL" id="BDSP01000276">
    <property type="protein sequence ID" value="GAX28509.1"/>
    <property type="molecule type" value="Genomic_DNA"/>
</dbReference>
<sequence length="747" mass="82831">MTTNCSVPVCSQAPLGQSCCCCKRCSIGGCDLKVLDCGCCFHTRCFALTEGRPFLSCPLCFKPARSILLLPMTFAEIDQAQAEAANSALSDKRGKKRKNATISRLSSMEADGSELRIGRWTPEETAYCDKLVEHFEQGALPIPDGIKLNDFLANMLKSKQSRLTKKMKNAKLSSKQYKRSLGYILRDEDAREFSVLETEFYASISCNMERSEIRFHMQKEWREAFSAYCVNIGHVIDANEWLHSAEELDRRNTRHKNAARIARRKVMMGQALREDAINPSIGVFIDPHKTSGVKIDPSASVSSNVSDSDTDGYKRRKPRLCASKIKPPRHFSSPFIGKVVDYMQRTNIPFEHVDIWVPSFVSQTPDDESGGKCRLCFAGCGTADYHVPPGESSPVPLSGESQFDLISFGEYSQKFSFDVGCGLPGRVYLTGVSSWEQGIQSAPSGQFERKGGAVQWGIQTVLGVPVPSPNVGRVVIVFYSLLDRVKDELIVSRLSEELAKLMPSPKWKLVVDVGLVSSHDSMGEDYEGGSHVRELADLISNQMPDDKNSPLAGLLPGFTSLRLLLLKPNRTERENELLDRALSLYSQYKQSGHAEESLASMICRDFMQLSRQDSMHNVTTNTYDFNSNDKSAKMRSQETQMNSFQHLNESRASPSTQHMKQQKVPSQYLMLQSNAVQNYQAEGAGMQSNYAARNGIMAASTNDVSFAVSPSLHALIHSPFSQAIEGNNEIIQPLNMSNHAGPENNGG</sequence>
<comment type="caution">
    <text evidence="4">The sequence shown here is derived from an EMBL/GenBank/DDBJ whole genome shotgun (WGS) entry which is preliminary data.</text>
</comment>
<dbReference type="PANTHER" id="PTHR35213">
    <property type="entry name" value="RING-TYPE DOMAIN-CONTAINING PROTEIN-RELATED"/>
    <property type="match status" value="1"/>
</dbReference>
<name>A0A1Z5KQF7_FISSO</name>
<dbReference type="PANTHER" id="PTHR35213:SF3">
    <property type="entry name" value="MYB-LIKE DOMAIN-CONTAINING PROTEIN"/>
    <property type="match status" value="1"/>
</dbReference>
<evidence type="ECO:0000313" key="4">
    <source>
        <dbReference type="EMBL" id="GAX28509.1"/>
    </source>
</evidence>
<evidence type="ECO:0008006" key="6">
    <source>
        <dbReference type="Google" id="ProtNLM"/>
    </source>
</evidence>
<keyword evidence="5" id="KW-1185">Reference proteome</keyword>
<gene>
    <name evidence="4" type="ORF">FisN_12Hh126</name>
</gene>
<dbReference type="OrthoDB" id="37418at2759"/>